<dbReference type="PANTHER" id="PTHR10259">
    <property type="entry name" value="THIOPURINE S-METHYLTRANSFERASE"/>
    <property type="match status" value="1"/>
</dbReference>
<comment type="similarity">
    <text evidence="3 9">Belongs to the class I-like SAM-binding methyltransferase superfamily. TPMT family.</text>
</comment>
<dbReference type="Proteomes" id="UP000481517">
    <property type="component" value="Unassembled WGS sequence"/>
</dbReference>
<keyword evidence="7 9" id="KW-0808">Transferase</keyword>
<dbReference type="HAMAP" id="MF_00812">
    <property type="entry name" value="Thiopur_methtran"/>
    <property type="match status" value="1"/>
</dbReference>
<evidence type="ECO:0000313" key="11">
    <source>
        <dbReference type="Proteomes" id="UP000481517"/>
    </source>
</evidence>
<dbReference type="GO" id="GO:0010038">
    <property type="term" value="P:response to metal ion"/>
    <property type="evidence" value="ECO:0007669"/>
    <property type="project" value="InterPro"/>
</dbReference>
<dbReference type="FunFam" id="3.40.50.150:FF:000101">
    <property type="entry name" value="Thiopurine S-methyltransferase"/>
    <property type="match status" value="1"/>
</dbReference>
<name>A0A6S6WS80_9GAMM</name>
<dbReference type="SUPFAM" id="SSF53335">
    <property type="entry name" value="S-adenosyl-L-methionine-dependent methyltransferases"/>
    <property type="match status" value="1"/>
</dbReference>
<protein>
    <recommendedName>
        <fullName evidence="4 9">Thiopurine S-methyltransferase</fullName>
        <ecNumber evidence="4 9">2.1.1.67</ecNumber>
    </recommendedName>
    <alternativeName>
        <fullName evidence="9">Thiopurine methyltransferase</fullName>
    </alternativeName>
</protein>
<evidence type="ECO:0000256" key="7">
    <source>
        <dbReference type="ARBA" id="ARBA00022679"/>
    </source>
</evidence>
<dbReference type="InterPro" id="IPR029063">
    <property type="entry name" value="SAM-dependent_MTases_sf"/>
</dbReference>
<dbReference type="InterPro" id="IPR025835">
    <property type="entry name" value="Thiopurine_S-MeTrfase"/>
</dbReference>
<feature type="binding site" evidence="9">
    <location>
        <position position="10"/>
    </location>
    <ligand>
        <name>S-adenosyl-L-methionine</name>
        <dbReference type="ChEBI" id="CHEBI:59789"/>
    </ligand>
</feature>
<gene>
    <name evidence="9 10" type="primary">tpm</name>
    <name evidence="10" type="ORF">PSI9734_01872</name>
</gene>
<dbReference type="GO" id="GO:0005737">
    <property type="term" value="C:cytoplasm"/>
    <property type="evidence" value="ECO:0007669"/>
    <property type="project" value="UniProtKB-SubCell"/>
</dbReference>
<evidence type="ECO:0000256" key="8">
    <source>
        <dbReference type="ARBA" id="ARBA00022691"/>
    </source>
</evidence>
<comment type="subcellular location">
    <subcellularLocation>
        <location evidence="2 9">Cytoplasm</location>
    </subcellularLocation>
</comment>
<dbReference type="Gene3D" id="3.40.50.150">
    <property type="entry name" value="Vaccinia Virus protein VP39"/>
    <property type="match status" value="1"/>
</dbReference>
<dbReference type="PIRSF" id="PIRSF023956">
    <property type="entry name" value="Thiopurine_S-methyltransferase"/>
    <property type="match status" value="1"/>
</dbReference>
<evidence type="ECO:0000256" key="1">
    <source>
        <dbReference type="ARBA" id="ARBA00000903"/>
    </source>
</evidence>
<keyword evidence="5 9" id="KW-0963">Cytoplasm</keyword>
<feature type="binding site" evidence="9">
    <location>
        <position position="121"/>
    </location>
    <ligand>
        <name>S-adenosyl-L-methionine</name>
        <dbReference type="ChEBI" id="CHEBI:59789"/>
    </ligand>
</feature>
<dbReference type="GO" id="GO:0032259">
    <property type="term" value="P:methylation"/>
    <property type="evidence" value="ECO:0007669"/>
    <property type="project" value="UniProtKB-KW"/>
</dbReference>
<dbReference type="Pfam" id="PF05724">
    <property type="entry name" value="TPMT"/>
    <property type="match status" value="1"/>
</dbReference>
<evidence type="ECO:0000256" key="4">
    <source>
        <dbReference type="ARBA" id="ARBA00011905"/>
    </source>
</evidence>
<dbReference type="InterPro" id="IPR022474">
    <property type="entry name" value="Thiopur_S-MeTfrase_Se/Te_detox"/>
</dbReference>
<evidence type="ECO:0000256" key="9">
    <source>
        <dbReference type="HAMAP-Rule" id="MF_00812"/>
    </source>
</evidence>
<keyword evidence="6 9" id="KW-0489">Methyltransferase</keyword>
<evidence type="ECO:0000313" key="10">
    <source>
        <dbReference type="EMBL" id="CAB0151485.1"/>
    </source>
</evidence>
<dbReference type="EMBL" id="CADCXY010000004">
    <property type="protein sequence ID" value="CAB0151485.1"/>
    <property type="molecule type" value="Genomic_DNA"/>
</dbReference>
<sequence>MDHAFWHQRWQNQQIGFHRDAFNALMTRHFASALATGQVFVPLCGKSNDMLWLLDEGYQVFGVELSELAVQSFFAENQLKPKITQRGKFIEYAVDELVIWVGDVFDLTATDLASCDGWYDRAALIALPEDLRKNYVELLINRLPNGSKGLLITVEYPVGYRQGPPFSIVEQEVRDAFEGRFKVQREAQVQGFVNNEVSADNPVTEQAYLLFD</sequence>
<dbReference type="PANTHER" id="PTHR10259:SF11">
    <property type="entry name" value="THIOPURINE S-METHYLTRANSFERASE"/>
    <property type="match status" value="1"/>
</dbReference>
<dbReference type="AlphaFoldDB" id="A0A6S6WS80"/>
<keyword evidence="8 9" id="KW-0949">S-adenosyl-L-methionine</keyword>
<evidence type="ECO:0000256" key="3">
    <source>
        <dbReference type="ARBA" id="ARBA00008145"/>
    </source>
</evidence>
<feature type="binding site" evidence="9">
    <location>
        <position position="43"/>
    </location>
    <ligand>
        <name>S-adenosyl-L-methionine</name>
        <dbReference type="ChEBI" id="CHEBI:59789"/>
    </ligand>
</feature>
<proteinExistence type="inferred from homology"/>
<dbReference type="PROSITE" id="PS51585">
    <property type="entry name" value="SAM_MT_TPMT"/>
    <property type="match status" value="1"/>
</dbReference>
<evidence type="ECO:0000256" key="5">
    <source>
        <dbReference type="ARBA" id="ARBA00022490"/>
    </source>
</evidence>
<dbReference type="RefSeq" id="WP_173920859.1">
    <property type="nucleotide sequence ID" value="NZ_CADCXY010000004.1"/>
</dbReference>
<reference evidence="10 11" key="1">
    <citation type="submission" date="2020-02" db="EMBL/GenBank/DDBJ databases">
        <authorList>
            <person name="Rodrigo-Torres L."/>
            <person name="Arahal R. D."/>
            <person name="Lucena T."/>
        </authorList>
    </citation>
    <scope>NUCLEOTIDE SEQUENCE [LARGE SCALE GENOMIC DNA]</scope>
    <source>
        <strain evidence="10 11">CECT 9734</strain>
    </source>
</reference>
<evidence type="ECO:0000256" key="2">
    <source>
        <dbReference type="ARBA" id="ARBA00004496"/>
    </source>
</evidence>
<accession>A0A6S6WS80</accession>
<keyword evidence="11" id="KW-1185">Reference proteome</keyword>
<feature type="binding site" evidence="9">
    <location>
        <position position="64"/>
    </location>
    <ligand>
        <name>S-adenosyl-L-methionine</name>
        <dbReference type="ChEBI" id="CHEBI:59789"/>
    </ligand>
</feature>
<dbReference type="NCBIfam" id="TIGR03840">
    <property type="entry name" value="TMPT_Se_Te"/>
    <property type="match status" value="1"/>
</dbReference>
<organism evidence="10 11">
    <name type="scientific">Pseudidiomarina piscicola</name>
    <dbReference type="NCBI Taxonomy" id="2614830"/>
    <lineage>
        <taxon>Bacteria</taxon>
        <taxon>Pseudomonadati</taxon>
        <taxon>Pseudomonadota</taxon>
        <taxon>Gammaproteobacteria</taxon>
        <taxon>Alteromonadales</taxon>
        <taxon>Idiomarinaceae</taxon>
        <taxon>Pseudidiomarina</taxon>
    </lineage>
</organism>
<dbReference type="InterPro" id="IPR008854">
    <property type="entry name" value="TPMT"/>
</dbReference>
<dbReference type="NCBIfam" id="NF009732">
    <property type="entry name" value="PRK13255.1"/>
    <property type="match status" value="1"/>
</dbReference>
<comment type="catalytic activity">
    <reaction evidence="1 9">
        <text>S-adenosyl-L-methionine + a thiopurine = S-adenosyl-L-homocysteine + a thiopurine S-methylether.</text>
        <dbReference type="EC" id="2.1.1.67"/>
    </reaction>
</comment>
<evidence type="ECO:0000256" key="6">
    <source>
        <dbReference type="ARBA" id="ARBA00022603"/>
    </source>
</evidence>
<dbReference type="GO" id="GO:0008119">
    <property type="term" value="F:thiopurine S-methyltransferase activity"/>
    <property type="evidence" value="ECO:0007669"/>
    <property type="project" value="UniProtKB-UniRule"/>
</dbReference>
<dbReference type="EC" id="2.1.1.67" evidence="4 9"/>